<keyword evidence="2" id="KW-0808">Transferase</keyword>
<dbReference type="Gene3D" id="3.40.630.30">
    <property type="match status" value="1"/>
</dbReference>
<dbReference type="InterPro" id="IPR016181">
    <property type="entry name" value="Acyl_CoA_acyltransferase"/>
</dbReference>
<dbReference type="PROSITE" id="PS51186">
    <property type="entry name" value="GNAT"/>
    <property type="match status" value="1"/>
</dbReference>
<accession>A0A222FPU6</accession>
<dbReference type="KEGG" id="bsan:CHH28_02720"/>
<organism evidence="2 3">
    <name type="scientific">Bacterioplanes sanyensis</name>
    <dbReference type="NCBI Taxonomy" id="1249553"/>
    <lineage>
        <taxon>Bacteria</taxon>
        <taxon>Pseudomonadati</taxon>
        <taxon>Pseudomonadota</taxon>
        <taxon>Gammaproteobacteria</taxon>
        <taxon>Oceanospirillales</taxon>
        <taxon>Oceanospirillaceae</taxon>
        <taxon>Bacterioplanes</taxon>
    </lineage>
</organism>
<dbReference type="Pfam" id="PF00583">
    <property type="entry name" value="Acetyltransf_1"/>
    <property type="match status" value="1"/>
</dbReference>
<feature type="domain" description="N-acetyltransferase" evidence="1">
    <location>
        <begin position="121"/>
        <end position="255"/>
    </location>
</feature>
<dbReference type="Proteomes" id="UP000202440">
    <property type="component" value="Chromosome"/>
</dbReference>
<dbReference type="OrthoDB" id="164800at2"/>
<dbReference type="AlphaFoldDB" id="A0A222FPU6"/>
<evidence type="ECO:0000313" key="2">
    <source>
        <dbReference type="EMBL" id="ASP40810.1"/>
    </source>
</evidence>
<proteinExistence type="predicted"/>
<keyword evidence="3" id="KW-1185">Reference proteome</keyword>
<protein>
    <submittedName>
        <fullName evidence="2">GNAT family N-acetyltransferase</fullName>
    </submittedName>
</protein>
<reference evidence="2 3" key="1">
    <citation type="submission" date="2017-07" db="EMBL/GenBank/DDBJ databases">
        <title>Annotated genome sequence of Bacterioplanes sanyensis isolated from Red Sea.</title>
        <authorList>
            <person name="Rehman Z.U."/>
        </authorList>
    </citation>
    <scope>NUCLEOTIDE SEQUENCE [LARGE SCALE GENOMIC DNA]</scope>
    <source>
        <strain evidence="2 3">NV9</strain>
    </source>
</reference>
<name>A0A222FPU6_9GAMM</name>
<dbReference type="EMBL" id="CP022530">
    <property type="protein sequence ID" value="ASP40810.1"/>
    <property type="molecule type" value="Genomic_DNA"/>
</dbReference>
<dbReference type="InterPro" id="IPR000182">
    <property type="entry name" value="GNAT_dom"/>
</dbReference>
<gene>
    <name evidence="2" type="ORF">CHH28_02720</name>
</gene>
<dbReference type="SUPFAM" id="SSF55729">
    <property type="entry name" value="Acyl-CoA N-acyltransferases (Nat)"/>
    <property type="match status" value="1"/>
</dbReference>
<evidence type="ECO:0000313" key="3">
    <source>
        <dbReference type="Proteomes" id="UP000202440"/>
    </source>
</evidence>
<evidence type="ECO:0000259" key="1">
    <source>
        <dbReference type="PROSITE" id="PS51186"/>
    </source>
</evidence>
<dbReference type="GO" id="GO:0016747">
    <property type="term" value="F:acyltransferase activity, transferring groups other than amino-acyl groups"/>
    <property type="evidence" value="ECO:0007669"/>
    <property type="project" value="InterPro"/>
</dbReference>
<sequence>MNIQQIMQLYNQYERRVIDDSNGRVETSPSIARVVSNQAYGSYIAYFDFAADQTDSQIQQQVDYFSNLGIGFEWKTYATDQPKNIESSLLAHGFVQEEQEAFMVLDIDAVESQPAHSAGLQRIKDEQGIRDAIQVQQQVWKQDFDWHYRQLCEQLNKAPESISIYVMYDSGQPVSSAWITFKENSPFAGIWGGSTVPSHRCRGHYSALLQQRIHEAKSRGKRYLTIDASDMSQPIVAKSGFQLITHTRGYSFNPS</sequence>
<dbReference type="CDD" id="cd04301">
    <property type="entry name" value="NAT_SF"/>
    <property type="match status" value="1"/>
</dbReference>